<dbReference type="GeneID" id="102213343"/>
<feature type="compositionally biased region" description="Acidic residues" evidence="1">
    <location>
        <begin position="25"/>
        <end position="40"/>
    </location>
</feature>
<proteinExistence type="predicted"/>
<evidence type="ECO:0000313" key="3">
    <source>
        <dbReference type="Proteomes" id="UP000695023"/>
    </source>
</evidence>
<feature type="domain" description="PiggyBac transposable element-derived protein" evidence="2">
    <location>
        <begin position="166"/>
        <end position="508"/>
    </location>
</feature>
<feature type="compositionally biased region" description="Acidic residues" evidence="1">
    <location>
        <begin position="63"/>
        <end position="118"/>
    </location>
</feature>
<dbReference type="RefSeq" id="XP_005726791.1">
    <property type="nucleotide sequence ID" value="XM_005726734.1"/>
</dbReference>
<dbReference type="Proteomes" id="UP000695023">
    <property type="component" value="Unplaced"/>
</dbReference>
<organism evidence="3 4">
    <name type="scientific">Pundamilia nyererei</name>
    <dbReference type="NCBI Taxonomy" id="303518"/>
    <lineage>
        <taxon>Eukaryota</taxon>
        <taxon>Metazoa</taxon>
        <taxon>Chordata</taxon>
        <taxon>Craniata</taxon>
        <taxon>Vertebrata</taxon>
        <taxon>Euteleostomi</taxon>
        <taxon>Actinopterygii</taxon>
        <taxon>Neopterygii</taxon>
        <taxon>Teleostei</taxon>
        <taxon>Neoteleostei</taxon>
        <taxon>Acanthomorphata</taxon>
        <taxon>Ovalentaria</taxon>
        <taxon>Cichlomorphae</taxon>
        <taxon>Cichliformes</taxon>
        <taxon>Cichlidae</taxon>
        <taxon>African cichlids</taxon>
        <taxon>Pseudocrenilabrinae</taxon>
        <taxon>Haplochromini</taxon>
        <taxon>Pundamilia</taxon>
    </lineage>
</organism>
<evidence type="ECO:0000313" key="4">
    <source>
        <dbReference type="RefSeq" id="XP_005726791.1"/>
    </source>
</evidence>
<dbReference type="RefSeq" id="XP_013764663.1">
    <property type="nucleotide sequence ID" value="XM_013909209.1"/>
</dbReference>
<keyword evidence="3" id="KW-1185">Reference proteome</keyword>
<evidence type="ECO:0000259" key="2">
    <source>
        <dbReference type="Pfam" id="PF13843"/>
    </source>
</evidence>
<dbReference type="PANTHER" id="PTHR46599">
    <property type="entry name" value="PIGGYBAC TRANSPOSABLE ELEMENT-DERIVED PROTEIN 4"/>
    <property type="match status" value="1"/>
</dbReference>
<dbReference type="PANTHER" id="PTHR46599:SF6">
    <property type="entry name" value="DUAL SPECIFICITY PHOSPHATASE 26"/>
    <property type="match status" value="1"/>
</dbReference>
<dbReference type="Pfam" id="PF13843">
    <property type="entry name" value="DDE_Tnp_1_7"/>
    <property type="match status" value="1"/>
</dbReference>
<gene>
    <name evidence="4 5" type="primary">LOC102213343</name>
</gene>
<accession>A0A9Y3QZ45</accession>
<sequence length="649" mass="73995">MKRQKLFTAQETCELIFNQAVEKNDQDEDDSSSDAEENNDEDRAYGPHASSFSEESPTSPAAETEEEYEVMENDEYDEEESEPEMEEVSSVEDYTSDEEKESTDEEESVEEDPAETEEYFQSKDKKLIWCSVPPSDRRRMMKVERDKSHCGPTTYAISRIDDIKSTFALFLPKSIEEVILNMTNKEGRRVYGNKWRKMDPVDLQAYVGMLILAGVYRSNKEPTASLWHAESGRTFFRATMTLKVFHKISRIIRFDDKDTRGDRRARDKLAPIRDVWNKWVSLLPMMYNPGTDVTVDERLVPFRGRCPFKQYISCKPGKYGIKIWAACDARSSYAWNMQVYTGKPAGAQPENNQGKRVVLEMTEGLQGKTITCDNFFTSYDLGLQLLRRKLYMVGTVRRNEPELPPALVSKMNRAQFSSKFAFTKTHALVSYHPRKQKNVLLMSTLHRDAVLSTRDDKRPKIIEDYNRNKGGVDNLDKATSVYTCKRKTASWPLVVFYNILDVSVYNSFVLWSEINPAWNQGKCNKRRLFMEELGQQLVIPYIQRRKVIPRTPETARFVRENQQFCSSSTSAAELPHPAAPTGPSPKRKSYNGAIGAIRPRLRFSGCQPSVSAAAQRAGHPRGGGQTGTLAYSECVCRGSGHVLLQQAGE</sequence>
<feature type="compositionally biased region" description="Low complexity" evidence="1">
    <location>
        <begin position="49"/>
        <end position="62"/>
    </location>
</feature>
<name>A0A9Y3QZ45_9CICH</name>
<reference evidence="4 5" key="1">
    <citation type="submission" date="2025-04" db="UniProtKB">
        <authorList>
            <consortium name="RefSeq"/>
        </authorList>
    </citation>
    <scope>IDENTIFICATION</scope>
</reference>
<protein>
    <submittedName>
        <fullName evidence="4 5">PiggyBac transposable element-derived protein 4-like isoform X1</fullName>
    </submittedName>
</protein>
<feature type="region of interest" description="Disordered" evidence="1">
    <location>
        <begin position="18"/>
        <end position="120"/>
    </location>
</feature>
<dbReference type="InterPro" id="IPR029526">
    <property type="entry name" value="PGBD"/>
</dbReference>
<evidence type="ECO:0000256" key="1">
    <source>
        <dbReference type="SAM" id="MobiDB-lite"/>
    </source>
</evidence>
<feature type="region of interest" description="Disordered" evidence="1">
    <location>
        <begin position="567"/>
        <end position="591"/>
    </location>
</feature>
<dbReference type="AlphaFoldDB" id="A0A9Y3QZ45"/>
<evidence type="ECO:0000313" key="5">
    <source>
        <dbReference type="RefSeq" id="XP_013764663.1"/>
    </source>
</evidence>